<dbReference type="AlphaFoldDB" id="A0AAW2WD45"/>
<organism evidence="2">
    <name type="scientific">Sesamum latifolium</name>
    <dbReference type="NCBI Taxonomy" id="2727402"/>
    <lineage>
        <taxon>Eukaryota</taxon>
        <taxon>Viridiplantae</taxon>
        <taxon>Streptophyta</taxon>
        <taxon>Embryophyta</taxon>
        <taxon>Tracheophyta</taxon>
        <taxon>Spermatophyta</taxon>
        <taxon>Magnoliopsida</taxon>
        <taxon>eudicotyledons</taxon>
        <taxon>Gunneridae</taxon>
        <taxon>Pentapetalae</taxon>
        <taxon>asterids</taxon>
        <taxon>lamiids</taxon>
        <taxon>Lamiales</taxon>
        <taxon>Pedaliaceae</taxon>
        <taxon>Sesamum</taxon>
    </lineage>
</organism>
<gene>
    <name evidence="2" type="ORF">Slati_2450500</name>
</gene>
<dbReference type="PROSITE" id="PS50878">
    <property type="entry name" value="RT_POL"/>
    <property type="match status" value="1"/>
</dbReference>
<reference evidence="2" key="1">
    <citation type="submission" date="2020-06" db="EMBL/GenBank/DDBJ databases">
        <authorList>
            <person name="Li T."/>
            <person name="Hu X."/>
            <person name="Zhang T."/>
            <person name="Song X."/>
            <person name="Zhang H."/>
            <person name="Dai N."/>
            <person name="Sheng W."/>
            <person name="Hou X."/>
            <person name="Wei L."/>
        </authorList>
    </citation>
    <scope>NUCLEOTIDE SEQUENCE</scope>
    <source>
        <strain evidence="2">KEN1</strain>
        <tissue evidence="2">Leaf</tissue>
    </source>
</reference>
<reference evidence="2" key="2">
    <citation type="journal article" date="2024" name="Plant">
        <title>Genomic evolution and insights into agronomic trait innovations of Sesamum species.</title>
        <authorList>
            <person name="Miao H."/>
            <person name="Wang L."/>
            <person name="Qu L."/>
            <person name="Liu H."/>
            <person name="Sun Y."/>
            <person name="Le M."/>
            <person name="Wang Q."/>
            <person name="Wei S."/>
            <person name="Zheng Y."/>
            <person name="Lin W."/>
            <person name="Duan Y."/>
            <person name="Cao H."/>
            <person name="Xiong S."/>
            <person name="Wang X."/>
            <person name="Wei L."/>
            <person name="Li C."/>
            <person name="Ma Q."/>
            <person name="Ju M."/>
            <person name="Zhao R."/>
            <person name="Li G."/>
            <person name="Mu C."/>
            <person name="Tian Q."/>
            <person name="Mei H."/>
            <person name="Zhang T."/>
            <person name="Gao T."/>
            <person name="Zhang H."/>
        </authorList>
    </citation>
    <scope>NUCLEOTIDE SEQUENCE</scope>
    <source>
        <strain evidence="2">KEN1</strain>
    </source>
</reference>
<accession>A0AAW2WD45</accession>
<comment type="caution">
    <text evidence="2">The sequence shown here is derived from an EMBL/GenBank/DDBJ whole genome shotgun (WGS) entry which is preliminary data.</text>
</comment>
<name>A0AAW2WD45_9LAMI</name>
<sequence length="363" mass="40981">MEVLSLIVQQLIDQDGGFSYHWRCGAMQLFQLGFADDLLLFSMADTSSVLVFKHALTAFADLSGLHANLHKSHLILSRSAAPLRDELLATLDFQEGHLPLRYLGLPLLASRLTIADCQPILRRLMIVLKDGMALYCHLLDRTGTGMAETGPITGMATPIIFIGLEMVLPSPYGMTPGTNRAHLFSSSPWDRDTLLFRIQHSCAQSFGMEVGTGHPSLTWRASILRTLFPPSMRDGIPETHEHLFFTCSFAADCLQAVRGDVLCRWPSNNWPLIIQWASRRWRSKHVVNASFQALLAALVYHLWQERNRRIFQHSTQTPIDIARTVVSDIRDLIICKQLPRTVSTRGLYRLWRIPWPVEGEANT</sequence>
<feature type="domain" description="Reverse transcriptase" evidence="1">
    <location>
        <begin position="1"/>
        <end position="107"/>
    </location>
</feature>
<dbReference type="EMBL" id="JACGWN010000008">
    <property type="protein sequence ID" value="KAL0439675.1"/>
    <property type="molecule type" value="Genomic_DNA"/>
</dbReference>
<dbReference type="PANTHER" id="PTHR33116:SF78">
    <property type="entry name" value="OS12G0587133 PROTEIN"/>
    <property type="match status" value="1"/>
</dbReference>
<evidence type="ECO:0000259" key="1">
    <source>
        <dbReference type="PROSITE" id="PS50878"/>
    </source>
</evidence>
<proteinExistence type="predicted"/>
<dbReference type="PANTHER" id="PTHR33116">
    <property type="entry name" value="REVERSE TRANSCRIPTASE ZINC-BINDING DOMAIN-CONTAINING PROTEIN-RELATED-RELATED"/>
    <property type="match status" value="1"/>
</dbReference>
<dbReference type="InterPro" id="IPR000477">
    <property type="entry name" value="RT_dom"/>
</dbReference>
<evidence type="ECO:0000313" key="2">
    <source>
        <dbReference type="EMBL" id="KAL0439675.1"/>
    </source>
</evidence>
<protein>
    <recommendedName>
        <fullName evidence="1">Reverse transcriptase domain-containing protein</fullName>
    </recommendedName>
</protein>